<name>A0A934ML61_9BACL</name>
<reference evidence="2" key="1">
    <citation type="submission" date="2020-12" db="EMBL/GenBank/DDBJ databases">
        <authorList>
            <person name="Huq M.A."/>
        </authorList>
    </citation>
    <scope>NUCLEOTIDE SEQUENCE</scope>
    <source>
        <strain evidence="2">MAHUQ-46</strain>
    </source>
</reference>
<dbReference type="RefSeq" id="WP_199019377.1">
    <property type="nucleotide sequence ID" value="NZ_JAELUP010000056.1"/>
</dbReference>
<dbReference type="EMBL" id="JAELUP010000056">
    <property type="protein sequence ID" value="MBJ6361825.1"/>
    <property type="molecule type" value="Genomic_DNA"/>
</dbReference>
<proteinExistence type="predicted"/>
<feature type="region of interest" description="Disordered" evidence="1">
    <location>
        <begin position="82"/>
        <end position="103"/>
    </location>
</feature>
<evidence type="ECO:0000313" key="3">
    <source>
        <dbReference type="Proteomes" id="UP000640274"/>
    </source>
</evidence>
<dbReference type="Proteomes" id="UP000640274">
    <property type="component" value="Unassembled WGS sequence"/>
</dbReference>
<sequence length="139" mass="15816">MVHLYCKVTGIKDTSRGGAYHNKKFKEESIRHGFYYPSDKPDPKIGWSYSKITDETKEVIDSLDLIPDVFKIARATFGYLPGMETSDQTAEDEDESEEEGPKRSHIIKWVCPTCENIVRSSKEVNIKCGDCDVTFVKSK</sequence>
<dbReference type="AlphaFoldDB" id="A0A934ML61"/>
<comment type="caution">
    <text evidence="2">The sequence shown here is derived from an EMBL/GenBank/DDBJ whole genome shotgun (WGS) entry which is preliminary data.</text>
</comment>
<feature type="compositionally biased region" description="Acidic residues" evidence="1">
    <location>
        <begin position="89"/>
        <end position="98"/>
    </location>
</feature>
<evidence type="ECO:0000313" key="2">
    <source>
        <dbReference type="EMBL" id="MBJ6361825.1"/>
    </source>
</evidence>
<keyword evidence="3" id="KW-1185">Reference proteome</keyword>
<gene>
    <name evidence="2" type="ORF">JFN88_11165</name>
</gene>
<evidence type="ECO:0000256" key="1">
    <source>
        <dbReference type="SAM" id="MobiDB-lite"/>
    </source>
</evidence>
<organism evidence="2 3">
    <name type="scientific">Paenibacillus roseus</name>
    <dbReference type="NCBI Taxonomy" id="2798579"/>
    <lineage>
        <taxon>Bacteria</taxon>
        <taxon>Bacillati</taxon>
        <taxon>Bacillota</taxon>
        <taxon>Bacilli</taxon>
        <taxon>Bacillales</taxon>
        <taxon>Paenibacillaceae</taxon>
        <taxon>Paenibacillus</taxon>
    </lineage>
</organism>
<protein>
    <submittedName>
        <fullName evidence="2">Uncharacterized protein</fullName>
    </submittedName>
</protein>
<accession>A0A934ML61</accession>